<dbReference type="EMBL" id="CP040098">
    <property type="protein sequence ID" value="QCQ22946.1"/>
    <property type="molecule type" value="Genomic_DNA"/>
</dbReference>
<dbReference type="InterPro" id="IPR000700">
    <property type="entry name" value="PAS-assoc_C"/>
</dbReference>
<sequence length="593" mass="65294">MKTKISGPDRWTWFSPWVIIGSVCILAAVLAVLAVKNIRREQDFMERALRYQADILMEFLEAGSRTGMRGPGGGGRRHIQTLMEETAQQPEVLYITLVDGDGRIVASSDPQRIGGTHRLPHVAADGSLHRFIDTPQQAFEVIRAFRPWSGCNPRHRNICMERTAALGDNLLLIVGMDPSPFEAAMRQDRHQTILLFGVMFLAGAAGFVSLFWAQHYRSARRSLLDMERLSATVFNQMPAGLITTDLRGTVRQTNTAARDILKLPGGIPGRLDELACFAAVRRQLERGAAVLEEEVTCCAGGDTVIPLLVNASVIHDGEGRKAGYVFLFTDMTGIKQLEEQLRRSERLAALGRLSAGIAHEIRNPLSSIKGFAAILAKKVQGDENARALSKVMEDEVNRLNRVVTELLEFARPTELQKRRTAVKEVIEHSLRLVESDAQAAGIRLSVDVRPQELRAEFDPDRFSQVLLNLYLNAIQAMDRGGRLSVEAERHEDEWVLQVEDTGCGIEPAELPHIFDPYFTTKPRGVGLGLAVVHKIVEAHNGEIDVESSPGQGTRFIIRLPLGGAAACPSPEERRAAPSSGKTQATLTASEESS</sequence>
<keyword evidence="4" id="KW-1003">Cell membrane</keyword>
<dbReference type="AlphaFoldDB" id="A0A4P8L4M4"/>
<evidence type="ECO:0000256" key="9">
    <source>
        <dbReference type="ARBA" id="ARBA00022777"/>
    </source>
</evidence>
<evidence type="ECO:0000256" key="10">
    <source>
        <dbReference type="ARBA" id="ARBA00022840"/>
    </source>
</evidence>
<organism evidence="17 18">
    <name type="scientific">Desulfoglaeba alkanexedens ALDC</name>
    <dbReference type="NCBI Taxonomy" id="980445"/>
    <lineage>
        <taxon>Bacteria</taxon>
        <taxon>Pseudomonadati</taxon>
        <taxon>Thermodesulfobacteriota</taxon>
        <taxon>Syntrophobacteria</taxon>
        <taxon>Syntrophobacterales</taxon>
        <taxon>Syntrophobacteraceae</taxon>
        <taxon>Desulfoglaeba</taxon>
    </lineage>
</organism>
<dbReference type="GO" id="GO:0005524">
    <property type="term" value="F:ATP binding"/>
    <property type="evidence" value="ECO:0007669"/>
    <property type="project" value="UniProtKB-KW"/>
</dbReference>
<feature type="transmembrane region" description="Helical" evidence="14">
    <location>
        <begin position="193"/>
        <end position="213"/>
    </location>
</feature>
<feature type="region of interest" description="Disordered" evidence="13">
    <location>
        <begin position="566"/>
        <end position="593"/>
    </location>
</feature>
<dbReference type="Pfam" id="PF02518">
    <property type="entry name" value="HATPase_c"/>
    <property type="match status" value="1"/>
</dbReference>
<keyword evidence="10" id="KW-0067">ATP-binding</keyword>
<keyword evidence="5" id="KW-0597">Phosphoprotein</keyword>
<dbReference type="InterPro" id="IPR005467">
    <property type="entry name" value="His_kinase_dom"/>
</dbReference>
<name>A0A4P8L4M4_9BACT</name>
<proteinExistence type="predicted"/>
<evidence type="ECO:0000256" key="2">
    <source>
        <dbReference type="ARBA" id="ARBA00004651"/>
    </source>
</evidence>
<keyword evidence="6" id="KW-0808">Transferase</keyword>
<evidence type="ECO:0000256" key="1">
    <source>
        <dbReference type="ARBA" id="ARBA00000085"/>
    </source>
</evidence>
<keyword evidence="9 17" id="KW-0418">Kinase</keyword>
<dbReference type="Proteomes" id="UP000298602">
    <property type="component" value="Chromosome"/>
</dbReference>
<evidence type="ECO:0000256" key="4">
    <source>
        <dbReference type="ARBA" id="ARBA00022475"/>
    </source>
</evidence>
<evidence type="ECO:0000313" key="17">
    <source>
        <dbReference type="EMBL" id="QCQ22946.1"/>
    </source>
</evidence>
<evidence type="ECO:0000259" key="15">
    <source>
        <dbReference type="PROSITE" id="PS50109"/>
    </source>
</evidence>
<evidence type="ECO:0000256" key="8">
    <source>
        <dbReference type="ARBA" id="ARBA00022741"/>
    </source>
</evidence>
<dbReference type="InterPro" id="IPR004358">
    <property type="entry name" value="Sig_transdc_His_kin-like_C"/>
</dbReference>
<feature type="transmembrane region" description="Helical" evidence="14">
    <location>
        <begin position="14"/>
        <end position="35"/>
    </location>
</feature>
<dbReference type="Gene3D" id="1.10.287.130">
    <property type="match status" value="1"/>
</dbReference>
<dbReference type="PROSITE" id="PS50109">
    <property type="entry name" value="HIS_KIN"/>
    <property type="match status" value="1"/>
</dbReference>
<keyword evidence="18" id="KW-1185">Reference proteome</keyword>
<dbReference type="OrthoDB" id="9773941at2"/>
<dbReference type="GO" id="GO:0005886">
    <property type="term" value="C:plasma membrane"/>
    <property type="evidence" value="ECO:0007669"/>
    <property type="project" value="UniProtKB-SubCell"/>
</dbReference>
<reference evidence="17 18" key="1">
    <citation type="submission" date="2019-05" db="EMBL/GenBank/DDBJ databases">
        <title>The Complete Genome Sequence of the n-alkane-degrading Desulfoglaeba alkanexedens ALDC reveals multiple alkylsuccinate synthase gene clusters.</title>
        <authorList>
            <person name="Callaghan A.V."/>
            <person name="Davidova I.A."/>
            <person name="Duncan K.E."/>
            <person name="Morris B."/>
            <person name="McInerney M.J."/>
        </authorList>
    </citation>
    <scope>NUCLEOTIDE SEQUENCE [LARGE SCALE GENOMIC DNA]</scope>
    <source>
        <strain evidence="17 18">ALDC</strain>
    </source>
</reference>
<evidence type="ECO:0000256" key="7">
    <source>
        <dbReference type="ARBA" id="ARBA00022692"/>
    </source>
</evidence>
<dbReference type="PRINTS" id="PR00344">
    <property type="entry name" value="BCTRLSENSOR"/>
</dbReference>
<dbReference type="RefSeq" id="WP_137425229.1">
    <property type="nucleotide sequence ID" value="NZ_CP040098.1"/>
</dbReference>
<dbReference type="SUPFAM" id="SSF47384">
    <property type="entry name" value="Homodimeric domain of signal transducing histidine kinase"/>
    <property type="match status" value="1"/>
</dbReference>
<evidence type="ECO:0000259" key="16">
    <source>
        <dbReference type="PROSITE" id="PS50113"/>
    </source>
</evidence>
<dbReference type="SMART" id="SM00387">
    <property type="entry name" value="HATPase_c"/>
    <property type="match status" value="1"/>
</dbReference>
<dbReference type="SMART" id="SM00388">
    <property type="entry name" value="HisKA"/>
    <property type="match status" value="1"/>
</dbReference>
<dbReference type="SUPFAM" id="SSF55874">
    <property type="entry name" value="ATPase domain of HSP90 chaperone/DNA topoisomerase II/histidine kinase"/>
    <property type="match status" value="1"/>
</dbReference>
<evidence type="ECO:0000256" key="13">
    <source>
        <dbReference type="SAM" id="MobiDB-lite"/>
    </source>
</evidence>
<comment type="catalytic activity">
    <reaction evidence="1">
        <text>ATP + protein L-histidine = ADP + protein N-phospho-L-histidine.</text>
        <dbReference type="EC" id="2.7.13.3"/>
    </reaction>
</comment>
<protein>
    <recommendedName>
        <fullName evidence="3">histidine kinase</fullName>
        <ecNumber evidence="3">2.7.13.3</ecNumber>
    </recommendedName>
</protein>
<evidence type="ECO:0000256" key="5">
    <source>
        <dbReference type="ARBA" id="ARBA00022553"/>
    </source>
</evidence>
<dbReference type="InterPro" id="IPR035965">
    <property type="entry name" value="PAS-like_dom_sf"/>
</dbReference>
<keyword evidence="7 14" id="KW-0812">Transmembrane</keyword>
<keyword evidence="14" id="KW-0472">Membrane</keyword>
<reference evidence="17 18" key="2">
    <citation type="submission" date="2019-05" db="EMBL/GenBank/DDBJ databases">
        <authorList>
            <person name="Suflita J.M."/>
            <person name="Marks C.R."/>
        </authorList>
    </citation>
    <scope>NUCLEOTIDE SEQUENCE [LARGE SCALE GENOMIC DNA]</scope>
    <source>
        <strain evidence="17 18">ALDC</strain>
    </source>
</reference>
<dbReference type="Gene3D" id="3.30.565.10">
    <property type="entry name" value="Histidine kinase-like ATPase, C-terminal domain"/>
    <property type="match status" value="1"/>
</dbReference>
<evidence type="ECO:0000256" key="12">
    <source>
        <dbReference type="ARBA" id="ARBA00023012"/>
    </source>
</evidence>
<dbReference type="InterPro" id="IPR003661">
    <property type="entry name" value="HisK_dim/P_dom"/>
</dbReference>
<comment type="subcellular location">
    <subcellularLocation>
        <location evidence="2">Cell membrane</location>
        <topology evidence="2">Multi-pass membrane protein</topology>
    </subcellularLocation>
</comment>
<evidence type="ECO:0000256" key="11">
    <source>
        <dbReference type="ARBA" id="ARBA00022989"/>
    </source>
</evidence>
<feature type="compositionally biased region" description="Polar residues" evidence="13">
    <location>
        <begin position="579"/>
        <end position="593"/>
    </location>
</feature>
<dbReference type="InterPro" id="IPR003594">
    <property type="entry name" value="HATPase_dom"/>
</dbReference>
<evidence type="ECO:0000256" key="14">
    <source>
        <dbReference type="SAM" id="Phobius"/>
    </source>
</evidence>
<dbReference type="Pfam" id="PF00512">
    <property type="entry name" value="HisKA"/>
    <property type="match status" value="1"/>
</dbReference>
<dbReference type="EC" id="2.7.13.3" evidence="3"/>
<evidence type="ECO:0000313" key="18">
    <source>
        <dbReference type="Proteomes" id="UP000298602"/>
    </source>
</evidence>
<dbReference type="InterPro" id="IPR029151">
    <property type="entry name" value="Sensor-like_sf"/>
</dbReference>
<dbReference type="PANTHER" id="PTHR43065">
    <property type="entry name" value="SENSOR HISTIDINE KINASE"/>
    <property type="match status" value="1"/>
</dbReference>
<dbReference type="FunFam" id="3.30.565.10:FF:000006">
    <property type="entry name" value="Sensor histidine kinase WalK"/>
    <property type="match status" value="1"/>
</dbReference>
<dbReference type="InterPro" id="IPR036097">
    <property type="entry name" value="HisK_dim/P_sf"/>
</dbReference>
<keyword evidence="12" id="KW-0902">Two-component regulatory system</keyword>
<dbReference type="Gene3D" id="3.30.450.20">
    <property type="entry name" value="PAS domain"/>
    <property type="match status" value="1"/>
</dbReference>
<dbReference type="SUPFAM" id="SSF55785">
    <property type="entry name" value="PYP-like sensor domain (PAS domain)"/>
    <property type="match status" value="1"/>
</dbReference>
<feature type="domain" description="Histidine kinase" evidence="15">
    <location>
        <begin position="356"/>
        <end position="563"/>
    </location>
</feature>
<dbReference type="CDD" id="cd00082">
    <property type="entry name" value="HisKA"/>
    <property type="match status" value="1"/>
</dbReference>
<evidence type="ECO:0000256" key="3">
    <source>
        <dbReference type="ARBA" id="ARBA00012438"/>
    </source>
</evidence>
<keyword evidence="11 14" id="KW-1133">Transmembrane helix</keyword>
<evidence type="ECO:0000256" key="6">
    <source>
        <dbReference type="ARBA" id="ARBA00022679"/>
    </source>
</evidence>
<dbReference type="PROSITE" id="PS50113">
    <property type="entry name" value="PAC"/>
    <property type="match status" value="1"/>
</dbReference>
<feature type="domain" description="PAC" evidence="16">
    <location>
        <begin position="289"/>
        <end position="343"/>
    </location>
</feature>
<dbReference type="GO" id="GO:0000155">
    <property type="term" value="F:phosphorelay sensor kinase activity"/>
    <property type="evidence" value="ECO:0007669"/>
    <property type="project" value="InterPro"/>
</dbReference>
<keyword evidence="8" id="KW-0547">Nucleotide-binding</keyword>
<dbReference type="InterPro" id="IPR036890">
    <property type="entry name" value="HATPase_C_sf"/>
</dbReference>
<dbReference type="SUPFAM" id="SSF103190">
    <property type="entry name" value="Sensory domain-like"/>
    <property type="match status" value="1"/>
</dbReference>
<gene>
    <name evidence="17" type="ORF">FDQ92_12660</name>
</gene>
<dbReference type="PANTHER" id="PTHR43065:SF10">
    <property type="entry name" value="PEROXIDE STRESS-ACTIVATED HISTIDINE KINASE MAK3"/>
    <property type="match status" value="1"/>
</dbReference>
<dbReference type="KEGG" id="dax:FDQ92_12660"/>
<accession>A0A4P8L4M4</accession>